<sequence>MILLGHSHPECAFNDSLINGFKNFASSGESYFYTYPKVKELIRNNQSIETVFIEFTNNQLHKNMDNWIFGKKYINHRYPKYSAFLNNEQELTLLRNNPLEYINSISQAKKKQLFRILTQDYNLINEIGGYRYLEKFKIDSILKSHDSDIKPLESCEISEINLFYLREIINFCHQNKKQVYLVRSPQHKKYYGGVNETQFDSIRLKKFSDVEFLDFNRFPLNNKDFADLEHLNFKGARKFSIFFNSLLQGGLLEKSIDDKQKFIDLRF</sequence>
<reference evidence="2" key="1">
    <citation type="journal article" date="2019" name="Int. J. Syst. Evol. Microbiol.">
        <title>The Global Catalogue of Microorganisms (GCM) 10K type strain sequencing project: providing services to taxonomists for standard genome sequencing and annotation.</title>
        <authorList>
            <consortium name="The Broad Institute Genomics Platform"/>
            <consortium name="The Broad Institute Genome Sequencing Center for Infectious Disease"/>
            <person name="Wu L."/>
            <person name="Ma J."/>
        </authorList>
    </citation>
    <scope>NUCLEOTIDE SEQUENCE [LARGE SCALE GENOMIC DNA]</scope>
    <source>
        <strain evidence="2">KCTC 12708</strain>
    </source>
</reference>
<organism evidence="1 2">
    <name type="scientific">Mesonia mobilis</name>
    <dbReference type="NCBI Taxonomy" id="369791"/>
    <lineage>
        <taxon>Bacteria</taxon>
        <taxon>Pseudomonadati</taxon>
        <taxon>Bacteroidota</taxon>
        <taxon>Flavobacteriia</taxon>
        <taxon>Flavobacteriales</taxon>
        <taxon>Flavobacteriaceae</taxon>
        <taxon>Mesonia</taxon>
    </lineage>
</organism>
<accession>A0ABQ3BPS7</accession>
<protein>
    <recommendedName>
        <fullName evidence="3">Pentapeptide repeat-containing protein</fullName>
    </recommendedName>
</protein>
<evidence type="ECO:0000313" key="2">
    <source>
        <dbReference type="Proteomes" id="UP000615593"/>
    </source>
</evidence>
<name>A0ABQ3BPS7_9FLAO</name>
<keyword evidence="2" id="KW-1185">Reference proteome</keyword>
<dbReference type="Proteomes" id="UP000615593">
    <property type="component" value="Unassembled WGS sequence"/>
</dbReference>
<comment type="caution">
    <text evidence="1">The sequence shown here is derived from an EMBL/GenBank/DDBJ whole genome shotgun (WGS) entry which is preliminary data.</text>
</comment>
<evidence type="ECO:0000313" key="1">
    <source>
        <dbReference type="EMBL" id="GGZ53532.1"/>
    </source>
</evidence>
<proteinExistence type="predicted"/>
<dbReference type="EMBL" id="BMWY01000003">
    <property type="protein sequence ID" value="GGZ53532.1"/>
    <property type="molecule type" value="Genomic_DNA"/>
</dbReference>
<gene>
    <name evidence="1" type="ORF">GCM10008088_14010</name>
</gene>
<evidence type="ECO:0008006" key="3">
    <source>
        <dbReference type="Google" id="ProtNLM"/>
    </source>
</evidence>